<dbReference type="AlphaFoldDB" id="T2B345"/>
<sequence length="139" mass="14894">ALARYQGKDIAKFAEALSISDSEIDKKICNGTHMLGKEGTPQNTGVTGYGHYDESKGQNDKTAQCSGLQAALKSGDRGLHKFVVDAKVEEGKTWPTGYMLHSDNKIKVRGETNSNANAVAKDLTKLTPEEKTIVAGLLA</sequence>
<reference evidence="2" key="1">
    <citation type="journal article" date="2013" name="Vet. Microbiol.">
        <title>Expression of p44 variant-specific antibodies in sheep persistently infected with Anaplasma phagocytophilum.</title>
        <authorList>
            <person name="Thomas R.J."/>
            <person name="Radford A.D."/>
            <person name="Birtles R.J."/>
            <person name="Woldehiwet Z."/>
        </authorList>
    </citation>
    <scope>NUCLEOTIDE SEQUENCE</scope>
    <source>
        <strain evidence="2">Old Sourhope</strain>
    </source>
</reference>
<organism evidence="2">
    <name type="scientific">Anaplasma phagocytophilum</name>
    <name type="common">Ehrlichia phagocytophila</name>
    <dbReference type="NCBI Taxonomy" id="948"/>
    <lineage>
        <taxon>Bacteria</taxon>
        <taxon>Pseudomonadati</taxon>
        <taxon>Pseudomonadota</taxon>
        <taxon>Alphaproteobacteria</taxon>
        <taxon>Rickettsiales</taxon>
        <taxon>Anaplasmataceae</taxon>
        <taxon>Anaplasma</taxon>
        <taxon>phagocytophilum group</taxon>
    </lineage>
</organism>
<evidence type="ECO:0000256" key="1">
    <source>
        <dbReference type="SAM" id="MobiDB-lite"/>
    </source>
</evidence>
<dbReference type="EMBL" id="KF481656">
    <property type="protein sequence ID" value="AGV04712.1"/>
    <property type="molecule type" value="Genomic_DNA"/>
</dbReference>
<accession>T2B345</accession>
<proteinExistence type="predicted"/>
<name>T2B345_ANAPH</name>
<gene>
    <name evidence="2" type="primary">p44-41</name>
</gene>
<protein>
    <submittedName>
        <fullName evidence="2">p44-41</fullName>
    </submittedName>
</protein>
<feature type="non-terminal residue" evidence="2">
    <location>
        <position position="139"/>
    </location>
</feature>
<feature type="non-terminal residue" evidence="2">
    <location>
        <position position="1"/>
    </location>
</feature>
<feature type="region of interest" description="Disordered" evidence="1">
    <location>
        <begin position="38"/>
        <end position="61"/>
    </location>
</feature>
<evidence type="ECO:0000313" key="2">
    <source>
        <dbReference type="EMBL" id="AGV04712.1"/>
    </source>
</evidence>